<dbReference type="EMBL" id="MNCJ02000316">
    <property type="protein sequence ID" value="KAF5821703.1"/>
    <property type="molecule type" value="Genomic_DNA"/>
</dbReference>
<organism evidence="1 2">
    <name type="scientific">Helianthus annuus</name>
    <name type="common">Common sunflower</name>
    <dbReference type="NCBI Taxonomy" id="4232"/>
    <lineage>
        <taxon>Eukaryota</taxon>
        <taxon>Viridiplantae</taxon>
        <taxon>Streptophyta</taxon>
        <taxon>Embryophyta</taxon>
        <taxon>Tracheophyta</taxon>
        <taxon>Spermatophyta</taxon>
        <taxon>Magnoliopsida</taxon>
        <taxon>eudicotyledons</taxon>
        <taxon>Gunneridae</taxon>
        <taxon>Pentapetalae</taxon>
        <taxon>asterids</taxon>
        <taxon>campanulids</taxon>
        <taxon>Asterales</taxon>
        <taxon>Asteraceae</taxon>
        <taxon>Asteroideae</taxon>
        <taxon>Heliantheae alliance</taxon>
        <taxon>Heliantheae</taxon>
        <taxon>Helianthus</taxon>
    </lineage>
</organism>
<dbReference type="Gramene" id="mRNA:HanXRQr2_Chr01g0017151">
    <property type="protein sequence ID" value="mRNA:HanXRQr2_Chr01g0017151"/>
    <property type="gene ID" value="HanXRQr2_Chr01g0017151"/>
</dbReference>
<reference evidence="1" key="2">
    <citation type="submission" date="2020-06" db="EMBL/GenBank/DDBJ databases">
        <title>Helianthus annuus Genome sequencing and assembly Release 2.</title>
        <authorList>
            <person name="Gouzy J."/>
            <person name="Langlade N."/>
            <person name="Munos S."/>
        </authorList>
    </citation>
    <scope>NUCLEOTIDE SEQUENCE</scope>
    <source>
        <tissue evidence="1">Leaves</tissue>
    </source>
</reference>
<gene>
    <name evidence="1" type="ORF">HanXRQr2_Chr01g0017151</name>
</gene>
<sequence>MASNPIQLATARIHPFIIASRLDVGESHYSLTESFVYHTEQSQVSSLHFLKHTSRWFGTTGKHWTGNIG</sequence>
<proteinExistence type="predicted"/>
<dbReference type="Proteomes" id="UP000215914">
    <property type="component" value="Unassembled WGS sequence"/>
</dbReference>
<protein>
    <submittedName>
        <fullName evidence="1">Uncharacterized protein</fullName>
    </submittedName>
</protein>
<name>A0A9K3JVD8_HELAN</name>
<accession>A0A9K3JVD8</accession>
<dbReference type="AlphaFoldDB" id="A0A9K3JVD8"/>
<reference evidence="1" key="1">
    <citation type="journal article" date="2017" name="Nature">
        <title>The sunflower genome provides insights into oil metabolism, flowering and Asterid evolution.</title>
        <authorList>
            <person name="Badouin H."/>
            <person name="Gouzy J."/>
            <person name="Grassa C.J."/>
            <person name="Murat F."/>
            <person name="Staton S.E."/>
            <person name="Cottret L."/>
            <person name="Lelandais-Briere C."/>
            <person name="Owens G.L."/>
            <person name="Carrere S."/>
            <person name="Mayjonade B."/>
            <person name="Legrand L."/>
            <person name="Gill N."/>
            <person name="Kane N.C."/>
            <person name="Bowers J.E."/>
            <person name="Hubner S."/>
            <person name="Bellec A."/>
            <person name="Berard A."/>
            <person name="Berges H."/>
            <person name="Blanchet N."/>
            <person name="Boniface M.C."/>
            <person name="Brunel D."/>
            <person name="Catrice O."/>
            <person name="Chaidir N."/>
            <person name="Claudel C."/>
            <person name="Donnadieu C."/>
            <person name="Faraut T."/>
            <person name="Fievet G."/>
            <person name="Helmstetter N."/>
            <person name="King M."/>
            <person name="Knapp S.J."/>
            <person name="Lai Z."/>
            <person name="Le Paslier M.C."/>
            <person name="Lippi Y."/>
            <person name="Lorenzon L."/>
            <person name="Mandel J.R."/>
            <person name="Marage G."/>
            <person name="Marchand G."/>
            <person name="Marquand E."/>
            <person name="Bret-Mestries E."/>
            <person name="Morien E."/>
            <person name="Nambeesan S."/>
            <person name="Nguyen T."/>
            <person name="Pegot-Espagnet P."/>
            <person name="Pouilly N."/>
            <person name="Raftis F."/>
            <person name="Sallet E."/>
            <person name="Schiex T."/>
            <person name="Thomas J."/>
            <person name="Vandecasteele C."/>
            <person name="Vares D."/>
            <person name="Vear F."/>
            <person name="Vautrin S."/>
            <person name="Crespi M."/>
            <person name="Mangin B."/>
            <person name="Burke J.M."/>
            <person name="Salse J."/>
            <person name="Munos S."/>
            <person name="Vincourt P."/>
            <person name="Rieseberg L.H."/>
            <person name="Langlade N.B."/>
        </authorList>
    </citation>
    <scope>NUCLEOTIDE SEQUENCE</scope>
    <source>
        <tissue evidence="1">Leaves</tissue>
    </source>
</reference>
<evidence type="ECO:0000313" key="2">
    <source>
        <dbReference type="Proteomes" id="UP000215914"/>
    </source>
</evidence>
<evidence type="ECO:0000313" key="1">
    <source>
        <dbReference type="EMBL" id="KAF5821703.1"/>
    </source>
</evidence>
<keyword evidence="2" id="KW-1185">Reference proteome</keyword>
<comment type="caution">
    <text evidence="1">The sequence shown here is derived from an EMBL/GenBank/DDBJ whole genome shotgun (WGS) entry which is preliminary data.</text>
</comment>